<keyword evidence="3" id="KW-1185">Reference proteome</keyword>
<sequence length="576" mass="63469">MAVNDFNLDKEFYESCLGISMKLGNTASRFSKLDLNEGDGDEGGVVSDSSRLTNHYAAAYKDFFGMPSGAPCIYKSGPAWLEPTGPQAQRFIREARPVYGHPIADSWLKIGTDIYKYLDSRSVKWTSVDPVGFANAGEKTPFCPLLMWIGVKRKTLVFDDAVTAANGIKDILSQAGFPDIEVAFRESEVTSSVGPKLLPFNPLVDSVPDFRKHFTPTLSLSISPYKTPYHEGSSALYFRLSKDNDRVALLTAAHVARPPPVYANTGTLRKNASHSHEEIVALGSMGYQNTTSGMMAAIGDLARSVTVCKDAITRLGEPVEGEAAGITRRREENQREVEKARNTIDDLNKLHDVVTKLRTNPDQRIIGFVLHAEPIVVADGPNKFTRDWALIELYNDNIDWSTFLGNKVYIGGNFSPSDFGKLMFPQSEDQRDYKYPDDGLLQACGVVKDDEIRQPQHLDVHRQKAFLVVKNGLATGTTVGRANGLDSFTRVYTEYDIERTSIEIAILPYDKQCGPFSAKGDSGAIILDRAGRIVALLTGGGGTTDGTDVTYGTPYWWLEEQIKTTIPGCYLYPVVD</sequence>
<evidence type="ECO:0000313" key="3">
    <source>
        <dbReference type="Proteomes" id="UP000054097"/>
    </source>
</evidence>
<evidence type="ECO:0000256" key="1">
    <source>
        <dbReference type="SAM" id="Coils"/>
    </source>
</evidence>
<proteinExistence type="predicted"/>
<keyword evidence="1" id="KW-0175">Coiled coil</keyword>
<evidence type="ECO:0000313" key="2">
    <source>
        <dbReference type="EMBL" id="KIM27485.1"/>
    </source>
</evidence>
<accession>A0A0C3ASE8</accession>
<evidence type="ECO:0008006" key="4">
    <source>
        <dbReference type="Google" id="ProtNLM"/>
    </source>
</evidence>
<gene>
    <name evidence="2" type="ORF">M408DRAFT_165369</name>
</gene>
<reference evidence="3" key="2">
    <citation type="submission" date="2015-01" db="EMBL/GenBank/DDBJ databases">
        <title>Evolutionary Origins and Diversification of the Mycorrhizal Mutualists.</title>
        <authorList>
            <consortium name="DOE Joint Genome Institute"/>
            <consortium name="Mycorrhizal Genomics Consortium"/>
            <person name="Kohler A."/>
            <person name="Kuo A."/>
            <person name="Nagy L.G."/>
            <person name="Floudas D."/>
            <person name="Copeland A."/>
            <person name="Barry K.W."/>
            <person name="Cichocki N."/>
            <person name="Veneault-Fourrey C."/>
            <person name="LaButti K."/>
            <person name="Lindquist E.A."/>
            <person name="Lipzen A."/>
            <person name="Lundell T."/>
            <person name="Morin E."/>
            <person name="Murat C."/>
            <person name="Riley R."/>
            <person name="Ohm R."/>
            <person name="Sun H."/>
            <person name="Tunlid A."/>
            <person name="Henrissat B."/>
            <person name="Grigoriev I.V."/>
            <person name="Hibbett D.S."/>
            <person name="Martin F."/>
        </authorList>
    </citation>
    <scope>NUCLEOTIDE SEQUENCE [LARGE SCALE GENOMIC DNA]</scope>
    <source>
        <strain evidence="3">MAFF 305830</strain>
    </source>
</reference>
<organism evidence="2 3">
    <name type="scientific">Serendipita vermifera MAFF 305830</name>
    <dbReference type="NCBI Taxonomy" id="933852"/>
    <lineage>
        <taxon>Eukaryota</taxon>
        <taxon>Fungi</taxon>
        <taxon>Dikarya</taxon>
        <taxon>Basidiomycota</taxon>
        <taxon>Agaricomycotina</taxon>
        <taxon>Agaricomycetes</taxon>
        <taxon>Sebacinales</taxon>
        <taxon>Serendipitaceae</taxon>
        <taxon>Serendipita</taxon>
    </lineage>
</organism>
<dbReference type="EMBL" id="KN824298">
    <property type="protein sequence ID" value="KIM27485.1"/>
    <property type="molecule type" value="Genomic_DNA"/>
</dbReference>
<dbReference type="InterPro" id="IPR009003">
    <property type="entry name" value="Peptidase_S1_PA"/>
</dbReference>
<name>A0A0C3ASE8_SERVB</name>
<dbReference type="OrthoDB" id="5424209at2759"/>
<dbReference type="SUPFAM" id="SSF50494">
    <property type="entry name" value="Trypsin-like serine proteases"/>
    <property type="match status" value="1"/>
</dbReference>
<reference evidence="2 3" key="1">
    <citation type="submission" date="2014-04" db="EMBL/GenBank/DDBJ databases">
        <authorList>
            <consortium name="DOE Joint Genome Institute"/>
            <person name="Kuo A."/>
            <person name="Zuccaro A."/>
            <person name="Kohler A."/>
            <person name="Nagy L.G."/>
            <person name="Floudas D."/>
            <person name="Copeland A."/>
            <person name="Barry K.W."/>
            <person name="Cichocki N."/>
            <person name="Veneault-Fourrey C."/>
            <person name="LaButti K."/>
            <person name="Lindquist E.A."/>
            <person name="Lipzen A."/>
            <person name="Lundell T."/>
            <person name="Morin E."/>
            <person name="Murat C."/>
            <person name="Sun H."/>
            <person name="Tunlid A."/>
            <person name="Henrissat B."/>
            <person name="Grigoriev I.V."/>
            <person name="Hibbett D.S."/>
            <person name="Martin F."/>
            <person name="Nordberg H.P."/>
            <person name="Cantor M.N."/>
            <person name="Hua S.X."/>
        </authorList>
    </citation>
    <scope>NUCLEOTIDE SEQUENCE [LARGE SCALE GENOMIC DNA]</scope>
    <source>
        <strain evidence="2 3">MAFF 305830</strain>
    </source>
</reference>
<feature type="coiled-coil region" evidence="1">
    <location>
        <begin position="323"/>
        <end position="350"/>
    </location>
</feature>
<dbReference type="AlphaFoldDB" id="A0A0C3ASE8"/>
<dbReference type="HOGENOM" id="CLU_024804_0_1_1"/>
<protein>
    <recommendedName>
        <fullName evidence="4">Peptidase S1 domain-containing protein</fullName>
    </recommendedName>
</protein>
<dbReference type="Proteomes" id="UP000054097">
    <property type="component" value="Unassembled WGS sequence"/>
</dbReference>